<reference evidence="1 2" key="1">
    <citation type="journal article" date="2015" name="Genome Announc.">
        <title>Complete Genome Sequences of Nine Phages Capable of Infecting Paenibacillus larvae, the Causative Agent of American Foulbrood Disease in Honeybees.</title>
        <authorList>
            <person name="Tsourkas P.K."/>
            <person name="Yost D.G."/>
            <person name="Krohn A."/>
            <person name="LeBlanc L."/>
            <person name="Zhang A."/>
            <person name="Stamereilers C."/>
            <person name="Amy P.S."/>
        </authorList>
    </citation>
    <scope>NUCLEOTIDE SEQUENCE [LARGE SCALE GENOMIC DNA]</scope>
</reference>
<gene>
    <name evidence="1" type="ORF">VEGAS_25</name>
</gene>
<organism evidence="1 2">
    <name type="scientific">Paenibacillus phage Vegas</name>
    <dbReference type="NCBI Taxonomy" id="1636261"/>
    <lineage>
        <taxon>Viruses</taxon>
        <taxon>Duplodnaviria</taxon>
        <taxon>Heunggongvirae</taxon>
        <taxon>Uroviricota</taxon>
        <taxon>Caudoviricetes</taxon>
        <taxon>Gochnauervirinae</taxon>
        <taxon>Vegasvirus</taxon>
        <taxon>Vegasvirus vegas</taxon>
    </lineage>
</organism>
<sequence length="90" mass="10203">MGIIRLWKWYNPDGLDGWDLGEGYSIKKPDVKGVKFEEPQDYILPDGYQIIEFDGDLEVFDSSGKHCSIVQLKGGPALISRHEYAELRSA</sequence>
<keyword evidence="2" id="KW-1185">Reference proteome</keyword>
<proteinExistence type="predicted"/>
<dbReference type="Proteomes" id="UP000201675">
    <property type="component" value="Segment"/>
</dbReference>
<dbReference type="RefSeq" id="YP_009196124.1">
    <property type="nucleotide sequence ID" value="NC_028767.1"/>
</dbReference>
<dbReference type="GeneID" id="26623347"/>
<protein>
    <submittedName>
        <fullName evidence="1">Uncharacterized protein</fullName>
    </submittedName>
</protein>
<evidence type="ECO:0000313" key="2">
    <source>
        <dbReference type="Proteomes" id="UP000201675"/>
    </source>
</evidence>
<dbReference type="KEGG" id="vg:26623347"/>
<name>A0A0K2CYU6_9CAUD</name>
<dbReference type="EMBL" id="KT361654">
    <property type="protein sequence ID" value="ALA12675.1"/>
    <property type="molecule type" value="Genomic_DNA"/>
</dbReference>
<accession>A0A0K2CYU6</accession>
<evidence type="ECO:0000313" key="1">
    <source>
        <dbReference type="EMBL" id="ALA12675.1"/>
    </source>
</evidence>